<dbReference type="STRING" id="1349767.GJA_5101"/>
<keyword evidence="1" id="KW-0472">Membrane</keyword>
<reference evidence="3 4" key="1">
    <citation type="journal article" date="2015" name="Genome Announc.">
        <title>Genome Sequence of Mushroom Soft-Rot Pathogen Janthinobacterium agaricidamnosum.</title>
        <authorList>
            <person name="Graupner K."/>
            <person name="Lackner G."/>
            <person name="Hertweck C."/>
        </authorList>
    </citation>
    <scope>NUCLEOTIDE SEQUENCE [LARGE SCALE GENOMIC DNA]</scope>
    <source>
        <strain evidence="4">NBRC 102515 / DSM 9628</strain>
    </source>
</reference>
<dbReference type="PATRIC" id="fig|1349767.4.peg.1710"/>
<dbReference type="Proteomes" id="UP000027604">
    <property type="component" value="Chromosome I"/>
</dbReference>
<dbReference type="HOGENOM" id="CLU_1649852_0_0_4"/>
<keyword evidence="1" id="KW-1133">Transmembrane helix</keyword>
<evidence type="ECO:0000313" key="4">
    <source>
        <dbReference type="Proteomes" id="UP000027604"/>
    </source>
</evidence>
<evidence type="ECO:0000259" key="2">
    <source>
        <dbReference type="Pfam" id="PF07811"/>
    </source>
</evidence>
<keyword evidence="1" id="KW-0812">Transmembrane</keyword>
<dbReference type="InterPro" id="IPR012495">
    <property type="entry name" value="TadE-like_dom"/>
</dbReference>
<evidence type="ECO:0000313" key="3">
    <source>
        <dbReference type="EMBL" id="CDG85699.1"/>
    </source>
</evidence>
<keyword evidence="4" id="KW-1185">Reference proteome</keyword>
<gene>
    <name evidence="3" type="ORF">GJA_5101</name>
</gene>
<name>W0VA50_9BURK</name>
<dbReference type="EMBL" id="HG322949">
    <property type="protein sequence ID" value="CDG85699.1"/>
    <property type="molecule type" value="Genomic_DNA"/>
</dbReference>
<proteinExistence type="predicted"/>
<organism evidence="3 4">
    <name type="scientific">Janthinobacterium agaricidamnosum NBRC 102515 = DSM 9628</name>
    <dbReference type="NCBI Taxonomy" id="1349767"/>
    <lineage>
        <taxon>Bacteria</taxon>
        <taxon>Pseudomonadati</taxon>
        <taxon>Pseudomonadota</taxon>
        <taxon>Betaproteobacteria</taxon>
        <taxon>Burkholderiales</taxon>
        <taxon>Oxalobacteraceae</taxon>
        <taxon>Janthinobacterium</taxon>
    </lineage>
</organism>
<dbReference type="AlphaFoldDB" id="W0VA50"/>
<protein>
    <submittedName>
        <fullName evidence="3">TadE-like family protein</fullName>
    </submittedName>
</protein>
<feature type="transmembrane region" description="Helical" evidence="1">
    <location>
        <begin position="12"/>
        <end position="35"/>
    </location>
</feature>
<accession>W0VA50</accession>
<dbReference type="OrthoDB" id="8708025at2"/>
<dbReference type="Pfam" id="PF07811">
    <property type="entry name" value="TadE"/>
    <property type="match status" value="1"/>
</dbReference>
<feature type="domain" description="TadE-like" evidence="2">
    <location>
        <begin position="11"/>
        <end position="53"/>
    </location>
</feature>
<dbReference type="KEGG" id="jag:GJA_5101"/>
<evidence type="ECO:0000256" key="1">
    <source>
        <dbReference type="SAM" id="Phobius"/>
    </source>
</evidence>
<dbReference type="RefSeq" id="WP_038497372.1">
    <property type="nucleotide sequence ID" value="NZ_BCTH01000043.1"/>
</dbReference>
<sequence>MRRAWRSRQGGLASLELALILIFFIGLLGVTLFFGRLLLTYTAMQKAAYDAARYMATVPLLEMANPDDADRATAVAENLAIASGAAMNTVLQRRDIMVVCNYGYTSLYFRCGTGAGKPVMVRVQIFKQEQNNFLYLIVVDWLGNIATRPFFANVSLHYAN</sequence>